<feature type="region of interest" description="Disordered" evidence="1">
    <location>
        <begin position="15"/>
        <end position="120"/>
    </location>
</feature>
<feature type="compositionally biased region" description="Basic residues" evidence="1">
    <location>
        <begin position="102"/>
        <end position="116"/>
    </location>
</feature>
<comment type="caution">
    <text evidence="2">The sequence shown here is derived from an EMBL/GenBank/DDBJ whole genome shotgun (WGS) entry which is preliminary data.</text>
</comment>
<protein>
    <submittedName>
        <fullName evidence="2">Uncharacterized protein</fullName>
    </submittedName>
</protein>
<dbReference type="PANTHER" id="PTHR37715:SF1">
    <property type="entry name" value="OS01G0120700 PROTEIN"/>
    <property type="match status" value="1"/>
</dbReference>
<name>A0A0K9PI24_ZOSMR</name>
<feature type="compositionally biased region" description="Basic residues" evidence="1">
    <location>
        <begin position="75"/>
        <end position="91"/>
    </location>
</feature>
<evidence type="ECO:0000313" key="2">
    <source>
        <dbReference type="EMBL" id="KMZ67902.1"/>
    </source>
</evidence>
<feature type="region of interest" description="Disordered" evidence="1">
    <location>
        <begin position="133"/>
        <end position="235"/>
    </location>
</feature>
<dbReference type="EMBL" id="LFYR01000874">
    <property type="protein sequence ID" value="KMZ67902.1"/>
    <property type="molecule type" value="Genomic_DNA"/>
</dbReference>
<feature type="compositionally biased region" description="Acidic residues" evidence="1">
    <location>
        <begin position="209"/>
        <end position="218"/>
    </location>
</feature>
<organism evidence="2 3">
    <name type="scientific">Zostera marina</name>
    <name type="common">Eelgrass</name>
    <dbReference type="NCBI Taxonomy" id="29655"/>
    <lineage>
        <taxon>Eukaryota</taxon>
        <taxon>Viridiplantae</taxon>
        <taxon>Streptophyta</taxon>
        <taxon>Embryophyta</taxon>
        <taxon>Tracheophyta</taxon>
        <taxon>Spermatophyta</taxon>
        <taxon>Magnoliopsida</taxon>
        <taxon>Liliopsida</taxon>
        <taxon>Zosteraceae</taxon>
        <taxon>Zostera</taxon>
    </lineage>
</organism>
<feature type="compositionally biased region" description="Basic and acidic residues" evidence="1">
    <location>
        <begin position="133"/>
        <end position="148"/>
    </location>
</feature>
<feature type="compositionally biased region" description="Basic residues" evidence="1">
    <location>
        <begin position="223"/>
        <end position="235"/>
    </location>
</feature>
<sequence>MDAKKFLQLVEEKKKRMLEKKEAPLKWEQKLEAASKTKADSETKKSLRSLEHKKRKASQQSNDDSDNSSTSNDKRHSKKKTSHKKHRKHGHHLSDSSGDCNKKRRHRKSKNSSSKKRYTDFYSEYSSDEYEIDLEKERRGKRNVEATHKRSSRVHYSVADDEKQTEKRKILNNLYHSNSDVDGSDYVEKKTHHHKHQICHSRSIIIDELSSDSNDELESDGKRTRKRHHHHKDSP</sequence>
<dbReference type="STRING" id="29655.A0A0K9PI24"/>
<reference evidence="3" key="1">
    <citation type="journal article" date="2016" name="Nature">
        <title>The genome of the seagrass Zostera marina reveals angiosperm adaptation to the sea.</title>
        <authorList>
            <person name="Olsen J.L."/>
            <person name="Rouze P."/>
            <person name="Verhelst B."/>
            <person name="Lin Y.-C."/>
            <person name="Bayer T."/>
            <person name="Collen J."/>
            <person name="Dattolo E."/>
            <person name="De Paoli E."/>
            <person name="Dittami S."/>
            <person name="Maumus F."/>
            <person name="Michel G."/>
            <person name="Kersting A."/>
            <person name="Lauritano C."/>
            <person name="Lohaus R."/>
            <person name="Toepel M."/>
            <person name="Tonon T."/>
            <person name="Vanneste K."/>
            <person name="Amirebrahimi M."/>
            <person name="Brakel J."/>
            <person name="Bostroem C."/>
            <person name="Chovatia M."/>
            <person name="Grimwood J."/>
            <person name="Jenkins J.W."/>
            <person name="Jueterbock A."/>
            <person name="Mraz A."/>
            <person name="Stam W.T."/>
            <person name="Tice H."/>
            <person name="Bornberg-Bauer E."/>
            <person name="Green P.J."/>
            <person name="Pearson G.A."/>
            <person name="Procaccini G."/>
            <person name="Duarte C.M."/>
            <person name="Schmutz J."/>
            <person name="Reusch T.B.H."/>
            <person name="Van de Peer Y."/>
        </authorList>
    </citation>
    <scope>NUCLEOTIDE SEQUENCE [LARGE SCALE GENOMIC DNA]</scope>
    <source>
        <strain evidence="3">cv. Finnish</strain>
    </source>
</reference>
<feature type="compositionally biased region" description="Basic and acidic residues" evidence="1">
    <location>
        <begin position="15"/>
        <end position="50"/>
    </location>
</feature>
<dbReference type="PANTHER" id="PTHR37715">
    <property type="entry name" value="OS01G0120700 PROTEIN"/>
    <property type="match status" value="1"/>
</dbReference>
<gene>
    <name evidence="2" type="ORF">ZOSMA_252G00030</name>
</gene>
<dbReference type="OMA" id="HRKNAHC"/>
<dbReference type="AlphaFoldDB" id="A0A0K9PI24"/>
<feature type="compositionally biased region" description="Basic and acidic residues" evidence="1">
    <location>
        <begin position="158"/>
        <end position="169"/>
    </location>
</feature>
<dbReference type="Proteomes" id="UP000036987">
    <property type="component" value="Unassembled WGS sequence"/>
</dbReference>
<feature type="compositionally biased region" description="Basic residues" evidence="1">
    <location>
        <begin position="190"/>
        <end position="199"/>
    </location>
</feature>
<dbReference type="OrthoDB" id="852186at2759"/>
<accession>A0A0K9PI24</accession>
<evidence type="ECO:0000256" key="1">
    <source>
        <dbReference type="SAM" id="MobiDB-lite"/>
    </source>
</evidence>
<evidence type="ECO:0000313" key="3">
    <source>
        <dbReference type="Proteomes" id="UP000036987"/>
    </source>
</evidence>
<proteinExistence type="predicted"/>
<feature type="compositionally biased region" description="Low complexity" evidence="1">
    <location>
        <begin position="58"/>
        <end position="71"/>
    </location>
</feature>
<keyword evidence="3" id="KW-1185">Reference proteome</keyword>